<keyword evidence="1" id="KW-0479">Metal-binding</keyword>
<gene>
    <name evidence="6" type="ORF">OIU74_029644</name>
</gene>
<keyword evidence="3" id="KW-0862">Zinc</keyword>
<evidence type="ECO:0000313" key="6">
    <source>
        <dbReference type="EMBL" id="KAJ6747218.1"/>
    </source>
</evidence>
<evidence type="ECO:0000256" key="2">
    <source>
        <dbReference type="ARBA" id="ARBA00022771"/>
    </source>
</evidence>
<organism evidence="6 7">
    <name type="scientific">Salix koriyanagi</name>
    <dbReference type="NCBI Taxonomy" id="2511006"/>
    <lineage>
        <taxon>Eukaryota</taxon>
        <taxon>Viridiplantae</taxon>
        <taxon>Streptophyta</taxon>
        <taxon>Embryophyta</taxon>
        <taxon>Tracheophyta</taxon>
        <taxon>Spermatophyta</taxon>
        <taxon>Magnoliopsida</taxon>
        <taxon>eudicotyledons</taxon>
        <taxon>Gunneridae</taxon>
        <taxon>Pentapetalae</taxon>
        <taxon>rosids</taxon>
        <taxon>fabids</taxon>
        <taxon>Malpighiales</taxon>
        <taxon>Salicaceae</taxon>
        <taxon>Saliceae</taxon>
        <taxon>Salix</taxon>
    </lineage>
</organism>
<dbReference type="EMBL" id="JAPFFM010000009">
    <property type="protein sequence ID" value="KAJ6747218.1"/>
    <property type="molecule type" value="Genomic_DNA"/>
</dbReference>
<evidence type="ECO:0000256" key="3">
    <source>
        <dbReference type="ARBA" id="ARBA00022833"/>
    </source>
</evidence>
<evidence type="ECO:0000256" key="4">
    <source>
        <dbReference type="SAM" id="MobiDB-lite"/>
    </source>
</evidence>
<dbReference type="InterPro" id="IPR011011">
    <property type="entry name" value="Znf_FYVE_PHD"/>
</dbReference>
<accession>A0A9Q0VGP8</accession>
<feature type="region of interest" description="Disordered" evidence="4">
    <location>
        <begin position="1"/>
        <end position="39"/>
    </location>
</feature>
<dbReference type="InterPro" id="IPR019787">
    <property type="entry name" value="Znf_PHD-finger"/>
</dbReference>
<reference evidence="6" key="1">
    <citation type="submission" date="2022-11" db="EMBL/GenBank/DDBJ databases">
        <authorList>
            <person name="Hyden B.L."/>
            <person name="Feng K."/>
            <person name="Yates T."/>
            <person name="Jawdy S."/>
            <person name="Smart L.B."/>
            <person name="Muchero W."/>
        </authorList>
    </citation>
    <scope>NUCLEOTIDE SEQUENCE</scope>
    <source>
        <tissue evidence="6">Shoot tip</tissue>
    </source>
</reference>
<protein>
    <submittedName>
        <fullName evidence="6">HISTONE ACETYLTRANSFERASE</fullName>
    </submittedName>
</protein>
<dbReference type="Gene3D" id="3.30.40.10">
    <property type="entry name" value="Zinc/RING finger domain, C3HC4 (zinc finger)"/>
    <property type="match status" value="1"/>
</dbReference>
<dbReference type="AlphaFoldDB" id="A0A9Q0VGP8"/>
<comment type="caution">
    <text evidence="6">The sequence shown here is derived from an EMBL/GenBank/DDBJ whole genome shotgun (WGS) entry which is preliminary data.</text>
</comment>
<evidence type="ECO:0000259" key="5">
    <source>
        <dbReference type="Pfam" id="PF00628"/>
    </source>
</evidence>
<dbReference type="Pfam" id="PF00628">
    <property type="entry name" value="PHD"/>
    <property type="match status" value="1"/>
</dbReference>
<evidence type="ECO:0000256" key="1">
    <source>
        <dbReference type="ARBA" id="ARBA00022723"/>
    </source>
</evidence>
<proteinExistence type="predicted"/>
<dbReference type="Proteomes" id="UP001151752">
    <property type="component" value="Chromosome 6"/>
</dbReference>
<dbReference type="SUPFAM" id="SSF57903">
    <property type="entry name" value="FYVE/PHD zinc finger"/>
    <property type="match status" value="1"/>
</dbReference>
<sequence>MELVSASTKTEGDDNSECSSSNVVAAEAAGEDQSEKDQSISPNAVAFLKEFGMAESVVLLKELVIAEVLCHAKKRFCAESLVKMLICDNCEDSFHVSCCNPRLKRIPVEEWLSFMFEA</sequence>
<reference evidence="6" key="2">
    <citation type="journal article" date="2023" name="Int. J. Mol. Sci.">
        <title>De Novo Assembly and Annotation of 11 Diverse Shrub Willow (Salix) Genomes Reveals Novel Gene Organization in Sex-Linked Regions.</title>
        <authorList>
            <person name="Hyden B."/>
            <person name="Feng K."/>
            <person name="Yates T.B."/>
            <person name="Jawdy S."/>
            <person name="Cereghino C."/>
            <person name="Smart L.B."/>
            <person name="Muchero W."/>
        </authorList>
    </citation>
    <scope>NUCLEOTIDE SEQUENCE</scope>
    <source>
        <tissue evidence="6">Shoot tip</tissue>
    </source>
</reference>
<dbReference type="GO" id="GO:0008270">
    <property type="term" value="F:zinc ion binding"/>
    <property type="evidence" value="ECO:0007669"/>
    <property type="project" value="UniProtKB-KW"/>
</dbReference>
<name>A0A9Q0VGP8_9ROSI</name>
<keyword evidence="7" id="KW-1185">Reference proteome</keyword>
<dbReference type="InterPro" id="IPR013083">
    <property type="entry name" value="Znf_RING/FYVE/PHD"/>
</dbReference>
<keyword evidence="2" id="KW-0863">Zinc-finger</keyword>
<feature type="domain" description="PHD-type" evidence="5">
    <location>
        <begin position="76"/>
        <end position="112"/>
    </location>
</feature>
<evidence type="ECO:0000313" key="7">
    <source>
        <dbReference type="Proteomes" id="UP001151752"/>
    </source>
</evidence>